<feature type="transmembrane region" description="Helical" evidence="10">
    <location>
        <begin position="138"/>
        <end position="159"/>
    </location>
</feature>
<comment type="caution">
    <text evidence="10">Lacks conserved residue(s) required for the propagation of feature annotation.</text>
</comment>
<dbReference type="GO" id="GO:0007165">
    <property type="term" value="P:signal transduction"/>
    <property type="evidence" value="ECO:0007669"/>
    <property type="project" value="UniProtKB-KW"/>
</dbReference>
<dbReference type="PANTHER" id="PTHR21137:SF3">
    <property type="entry name" value="ODORANT RECEPTOR 30A-RELATED"/>
    <property type="match status" value="1"/>
</dbReference>
<dbReference type="PANTHER" id="PTHR21137">
    <property type="entry name" value="ODORANT RECEPTOR"/>
    <property type="match status" value="1"/>
</dbReference>
<evidence type="ECO:0000313" key="11">
    <source>
        <dbReference type="EMBL" id="QJX74325.1"/>
    </source>
</evidence>
<dbReference type="InterPro" id="IPR004117">
    <property type="entry name" value="7tm6_olfct_rcpt"/>
</dbReference>
<reference evidence="11" key="1">
    <citation type="submission" date="2020-01" db="EMBL/GenBank/DDBJ databases">
        <title>Identification and Expression Profiles Analysis of Chemosensory Genes from the Antennal Transcriptome of Ceracris kiangsu Tsai (Orthoptera: Acrididae).</title>
        <authorList>
            <person name="Li R."/>
            <person name="Jiang G.-f."/>
        </authorList>
    </citation>
    <scope>NUCLEOTIDE SEQUENCE</scope>
</reference>
<dbReference type="GO" id="GO:0005549">
    <property type="term" value="F:odorant binding"/>
    <property type="evidence" value="ECO:0007669"/>
    <property type="project" value="InterPro"/>
</dbReference>
<dbReference type="EMBL" id="MT072597">
    <property type="protein sequence ID" value="QJX74325.1"/>
    <property type="molecule type" value="mRNA"/>
</dbReference>
<evidence type="ECO:0000256" key="4">
    <source>
        <dbReference type="ARBA" id="ARBA00022692"/>
    </source>
</evidence>
<evidence type="ECO:0000256" key="2">
    <source>
        <dbReference type="ARBA" id="ARBA00022475"/>
    </source>
</evidence>
<keyword evidence="2" id="KW-1003">Cell membrane</keyword>
<keyword evidence="9 10" id="KW-0807">Transducer</keyword>
<evidence type="ECO:0000256" key="6">
    <source>
        <dbReference type="ARBA" id="ARBA00022989"/>
    </source>
</evidence>
<name>A0A6M6DQI2_CERKI</name>
<keyword evidence="8 10" id="KW-0675">Receptor</keyword>
<evidence type="ECO:0000256" key="1">
    <source>
        <dbReference type="ARBA" id="ARBA00004651"/>
    </source>
</evidence>
<feature type="transmembrane region" description="Helical" evidence="10">
    <location>
        <begin position="46"/>
        <end position="70"/>
    </location>
</feature>
<organism evidence="11">
    <name type="scientific">Ceracris kiangsu</name>
    <name type="common">Yellow-spined bamboo locust</name>
    <name type="synonym">Rammeacris kiangsu</name>
    <dbReference type="NCBI Taxonomy" id="227354"/>
    <lineage>
        <taxon>Eukaryota</taxon>
        <taxon>Metazoa</taxon>
        <taxon>Ecdysozoa</taxon>
        <taxon>Arthropoda</taxon>
        <taxon>Hexapoda</taxon>
        <taxon>Insecta</taxon>
        <taxon>Pterygota</taxon>
        <taxon>Neoptera</taxon>
        <taxon>Polyneoptera</taxon>
        <taxon>Orthoptera</taxon>
        <taxon>Caelifera</taxon>
        <taxon>Acrididea</taxon>
        <taxon>Acridomorpha</taxon>
        <taxon>Acridoidea</taxon>
        <taxon>Acrididae</taxon>
        <taxon>Gomphocerinae</taxon>
        <taxon>Ceracris</taxon>
    </lineage>
</organism>
<dbReference type="AlphaFoldDB" id="A0A6M6DQI2"/>
<proteinExistence type="evidence at transcript level"/>
<sequence>MERYQRKEMIKTLSWRESGKSVLHLNIRHLWFFGVWTLGQCPGFKVYTGFAIAMGVWSVVECALAVYFTWGQLGETTLVLIFTSTCGCGIVKTLFFVRDEQRYRLMVQQVANLLALQNEAICKDPALAAILQDSRRRVFRLTLGMLLFMFSQCFIWFPIPLVVYAGERRLPFPQHAWDNNSNYYALSYTQQCVSALYMAQISFGLDCLFASIMILVAAQLKILSGRILKLKKEVVPAEESESALQKHQMAVDKDHSKIYERLCFCINSHQKILRFVADLQDTMSPIAMTQFATSVVILCMALFQATYGEDMSASVKCASYLPIPGGQVYLYCWAADSLSENGESVSTAAYNCPWVDRNARFKHTMRTLMVRAQKPLVLTAGGLYPINREAFLTMKIGMATLHAIGELYSQPSADITA</sequence>
<dbReference type="Pfam" id="PF02949">
    <property type="entry name" value="7tm_6"/>
    <property type="match status" value="1"/>
</dbReference>
<evidence type="ECO:0000256" key="5">
    <source>
        <dbReference type="ARBA" id="ARBA00022725"/>
    </source>
</evidence>
<protein>
    <recommendedName>
        <fullName evidence="10">Odorant receptor</fullName>
    </recommendedName>
</protein>
<comment type="similarity">
    <text evidence="10">Belongs to the insect chemoreceptor superfamily. Heteromeric odorant receptor channel (TC 1.A.69) family.</text>
</comment>
<keyword evidence="5 10" id="KW-0552">Olfaction</keyword>
<accession>A0A6M6DQI2</accession>
<dbReference type="GO" id="GO:0004984">
    <property type="term" value="F:olfactory receptor activity"/>
    <property type="evidence" value="ECO:0007669"/>
    <property type="project" value="InterPro"/>
</dbReference>
<keyword evidence="7 10" id="KW-0472">Membrane</keyword>
<keyword evidence="3 10" id="KW-0716">Sensory transduction</keyword>
<evidence type="ECO:0000256" key="9">
    <source>
        <dbReference type="ARBA" id="ARBA00023224"/>
    </source>
</evidence>
<feature type="transmembrane region" description="Helical" evidence="10">
    <location>
        <begin position="203"/>
        <end position="223"/>
    </location>
</feature>
<evidence type="ECO:0000256" key="3">
    <source>
        <dbReference type="ARBA" id="ARBA00022606"/>
    </source>
</evidence>
<evidence type="ECO:0000256" key="10">
    <source>
        <dbReference type="RuleBase" id="RU351113"/>
    </source>
</evidence>
<comment type="subcellular location">
    <subcellularLocation>
        <location evidence="1 10">Cell membrane</location>
        <topology evidence="1 10">Multi-pass membrane protein</topology>
    </subcellularLocation>
</comment>
<keyword evidence="4 10" id="KW-0812">Transmembrane</keyword>
<dbReference type="GO" id="GO:0005886">
    <property type="term" value="C:plasma membrane"/>
    <property type="evidence" value="ECO:0007669"/>
    <property type="project" value="UniProtKB-SubCell"/>
</dbReference>
<feature type="transmembrane region" description="Helical" evidence="10">
    <location>
        <begin position="76"/>
        <end position="97"/>
    </location>
</feature>
<evidence type="ECO:0000256" key="8">
    <source>
        <dbReference type="ARBA" id="ARBA00023170"/>
    </source>
</evidence>
<evidence type="ECO:0000256" key="7">
    <source>
        <dbReference type="ARBA" id="ARBA00023136"/>
    </source>
</evidence>
<keyword evidence="6 10" id="KW-1133">Transmembrane helix</keyword>